<dbReference type="GO" id="GO:0043332">
    <property type="term" value="C:mating projection tip"/>
    <property type="evidence" value="ECO:0007669"/>
    <property type="project" value="TreeGrafter"/>
</dbReference>
<organism evidence="4 5">
    <name type="scientific">Blumeria graminis f. sp. hordei (strain DH14)</name>
    <name type="common">Barley powdery mildew</name>
    <name type="synonym">Oidium monilioides f. sp. hordei</name>
    <dbReference type="NCBI Taxonomy" id="546991"/>
    <lineage>
        <taxon>Eukaryota</taxon>
        <taxon>Fungi</taxon>
        <taxon>Dikarya</taxon>
        <taxon>Ascomycota</taxon>
        <taxon>Pezizomycotina</taxon>
        <taxon>Leotiomycetes</taxon>
        <taxon>Erysiphales</taxon>
        <taxon>Erysiphaceae</taxon>
        <taxon>Blumeria</taxon>
        <taxon>Blumeria hordei</taxon>
    </lineage>
</organism>
<feature type="compositionally biased region" description="Low complexity" evidence="2">
    <location>
        <begin position="172"/>
        <end position="190"/>
    </location>
</feature>
<dbReference type="SMART" id="SM01139">
    <property type="entry name" value="Drf_FH3"/>
    <property type="match status" value="1"/>
</dbReference>
<sequence length="1209" mass="133763">MSGETKSKAGTSGISFFSRSKQKEKRNTNEEVLGTELDKTKTNTSKSPRSSRHTRNSSSIISTDDGPNSPGADPSGLNMMAGVMTSIPYDSLATDVRSPIPVEYLPRGDQIPQRREPQPHQLNRATADYHQYPSFETPPGSSNGTPQPPGSRSNSTLTMTSSGGKIQTQQWGSGRASGASASSSIYGRSSFDQPNVESATERSSVFSGNSTRTGLPYSQSNSSILTNLSPYYSTFKDTNKLMKPTPSYALEASNTNIPSDERIIDEKFLSLMHKRGWNYLPEEAKRQMMAYPPEKKWTLVHQDRLTKYQGESRRTRIAQYGSSGREVDMLANTEEEGTPEWFVKKVMDNTITAKQLQSLAVSLRTQPIGWVKTFVECQGQVALTNVLGKLNRKQAQGPAPVDGSSSEKDLEREYDIVKCLKAVMNNKYGADDALAHQQIIVALTTSLTSPRLTSRKLVSEVLTFLCHWADGEGHRKVIQALDYVKTQYGENGRFDAWMRVVEVTIDGRGKMGSLVGASDELRNGGIGMENLLMEYAVASLILINMMIDAPDKDLQLRVHIRAQFTACGIKRILTKMEGFQYEVIDKQIERFRTNEAIDYEDLLEHENSSTKDSIEGMVKDLDDPVQIVDAIMQKVRGSRTQDYFVSSLQHLLLLRDNQGEERLRMFQLVDSMLSYVAMDRRLPDMDLKQSLNFTVQSLLDKLHTDSEARQALDEAVQARQIADSAIAERDEMRAQIDLGTDGVVAKLQKQIEEQAHVIEIQRRQTDALKLDVENIHAVRAKEAQRNELETRELYLMLRDAQEIAASNANKSRTGVLADTNEPKSNGIIDREKLMDRLEMLIERQKTQFKLEGRTWADPSGPSDRLRALREEMDGVVSQSESQTIPRSYQNSVLGSVVRQTKVASRQITPDGMLAENENEESKILLASQEGEFRRPNHSYELMDEMKAKVKRYTTTDDDTMGTEIYTNGPSSSRIDSNISPKLESRLTTDNADLSKNIEVNNYRATNTSLSSTASQTYVTKKIDETAPENDTSTSKSRVSNEIVYKITDAKIAATTLDPSELDSNAKLSTSAKNLEAKVTNTTVTNYQRGNGIVSLAAGHPGAVLSEDSEDIQSLPISTILIQEQPSELRGPPPPPKSLTQISQISQITHLPQPAPPPPPMPGSNISTIAPAPPPQLMPGSNISTIAPAPPPQLMPGSNISTIAPAPPPP</sequence>
<dbReference type="SUPFAM" id="SSF48371">
    <property type="entry name" value="ARM repeat"/>
    <property type="match status" value="1"/>
</dbReference>
<feature type="domain" description="GBD/FH3" evidence="3">
    <location>
        <begin position="256"/>
        <end position="684"/>
    </location>
</feature>
<keyword evidence="5" id="KW-1185">Reference proteome</keyword>
<proteinExistence type="inferred from homology"/>
<gene>
    <name evidence="4" type="ORF">BGHDH14_bghG002826000001001</name>
</gene>
<evidence type="ECO:0000313" key="5">
    <source>
        <dbReference type="Proteomes" id="UP000015441"/>
    </source>
</evidence>
<dbReference type="InterPro" id="IPR010473">
    <property type="entry name" value="GTPase-bd"/>
</dbReference>
<accession>N1JAP5</accession>
<name>N1JAP5_BLUG1</name>
<dbReference type="InterPro" id="IPR051661">
    <property type="entry name" value="Actin_filament_regulator"/>
</dbReference>
<dbReference type="GO" id="GO:0032153">
    <property type="term" value="C:cell division site"/>
    <property type="evidence" value="ECO:0007669"/>
    <property type="project" value="UniProtKB-ARBA"/>
</dbReference>
<feature type="compositionally biased region" description="Polar residues" evidence="2">
    <location>
        <begin position="8"/>
        <end position="19"/>
    </location>
</feature>
<dbReference type="GO" id="GO:0051016">
    <property type="term" value="P:barbed-end actin filament capping"/>
    <property type="evidence" value="ECO:0007669"/>
    <property type="project" value="TreeGrafter"/>
</dbReference>
<evidence type="ECO:0000256" key="1">
    <source>
        <dbReference type="ARBA" id="ARBA00037935"/>
    </source>
</evidence>
<feature type="region of interest" description="Disordered" evidence="2">
    <location>
        <begin position="131"/>
        <end position="220"/>
    </location>
</feature>
<dbReference type="EMBL" id="CAUH01002826">
    <property type="protein sequence ID" value="CCU76624.1"/>
    <property type="molecule type" value="Genomic_DNA"/>
</dbReference>
<dbReference type="Gene3D" id="1.10.238.150">
    <property type="entry name" value="Formin, FH3 diaphanous domain"/>
    <property type="match status" value="1"/>
</dbReference>
<feature type="compositionally biased region" description="Polar residues" evidence="2">
    <location>
        <begin position="56"/>
        <end position="66"/>
    </location>
</feature>
<dbReference type="PANTHER" id="PTHR47102">
    <property type="entry name" value="PROTEIN BNI1"/>
    <property type="match status" value="1"/>
</dbReference>
<dbReference type="GO" id="GO:0003779">
    <property type="term" value="F:actin binding"/>
    <property type="evidence" value="ECO:0007669"/>
    <property type="project" value="InterPro"/>
</dbReference>
<dbReference type="AlphaFoldDB" id="N1JAP5"/>
<comment type="caution">
    <text evidence="4">The sequence shown here is derived from an EMBL/GenBank/DDBJ whole genome shotgun (WGS) entry which is preliminary data.</text>
</comment>
<dbReference type="InterPro" id="IPR011989">
    <property type="entry name" value="ARM-like"/>
</dbReference>
<dbReference type="Pfam" id="PF06371">
    <property type="entry name" value="Drf_GBD"/>
    <property type="match status" value="1"/>
</dbReference>
<dbReference type="GO" id="GO:1903475">
    <property type="term" value="P:mitotic actomyosin contractile ring assembly"/>
    <property type="evidence" value="ECO:0007669"/>
    <property type="project" value="TreeGrafter"/>
</dbReference>
<feature type="region of interest" description="Disordered" evidence="2">
    <location>
        <begin position="1"/>
        <end position="80"/>
    </location>
</feature>
<feature type="compositionally biased region" description="Pro residues" evidence="2">
    <location>
        <begin position="1152"/>
        <end position="1161"/>
    </location>
</feature>
<dbReference type="eggNOG" id="KOG1922">
    <property type="taxonomic scope" value="Eukaryota"/>
</dbReference>
<evidence type="ECO:0000259" key="3">
    <source>
        <dbReference type="PROSITE" id="PS51232"/>
    </source>
</evidence>
<feature type="compositionally biased region" description="Polar residues" evidence="2">
    <location>
        <begin position="191"/>
        <end position="220"/>
    </location>
</feature>
<feature type="compositionally biased region" description="Polar residues" evidence="2">
    <location>
        <begin position="139"/>
        <end position="171"/>
    </location>
</feature>
<dbReference type="Gene3D" id="1.25.10.10">
    <property type="entry name" value="Leucine-rich Repeat Variant"/>
    <property type="match status" value="1"/>
</dbReference>
<dbReference type="InterPro" id="IPR016024">
    <property type="entry name" value="ARM-type_fold"/>
</dbReference>
<dbReference type="FunFam" id="1.10.238.150:FF:000003">
    <property type="entry name" value="Cytokinesis protein SepA"/>
    <property type="match status" value="1"/>
</dbReference>
<dbReference type="Proteomes" id="UP000015441">
    <property type="component" value="Unassembled WGS sequence"/>
</dbReference>
<dbReference type="InterPro" id="IPR014768">
    <property type="entry name" value="GBD/FH3_dom"/>
</dbReference>
<evidence type="ECO:0000256" key="2">
    <source>
        <dbReference type="SAM" id="MobiDB-lite"/>
    </source>
</evidence>
<protein>
    <submittedName>
        <fullName evidence="4">Cytokinesis protein sepA</fullName>
    </submittedName>
</protein>
<reference evidence="4 5" key="1">
    <citation type="journal article" date="2010" name="Science">
        <title>Genome expansion and gene loss in powdery mildew fungi reveal tradeoffs in extreme parasitism.</title>
        <authorList>
            <person name="Spanu P.D."/>
            <person name="Abbott J.C."/>
            <person name="Amselem J."/>
            <person name="Burgis T.A."/>
            <person name="Soanes D.M."/>
            <person name="Stueber K."/>
            <person name="Ver Loren van Themaat E."/>
            <person name="Brown J.K.M."/>
            <person name="Butcher S.A."/>
            <person name="Gurr S.J."/>
            <person name="Lebrun M.-H."/>
            <person name="Ridout C.J."/>
            <person name="Schulze-Lefert P."/>
            <person name="Talbot N.J."/>
            <person name="Ahmadinejad N."/>
            <person name="Ametz C."/>
            <person name="Barton G.R."/>
            <person name="Benjdia M."/>
            <person name="Bidzinski P."/>
            <person name="Bindschedler L.V."/>
            <person name="Both M."/>
            <person name="Brewer M.T."/>
            <person name="Cadle-Davidson L."/>
            <person name="Cadle-Davidson M.M."/>
            <person name="Collemare J."/>
            <person name="Cramer R."/>
            <person name="Frenkel O."/>
            <person name="Godfrey D."/>
            <person name="Harriman J."/>
            <person name="Hoede C."/>
            <person name="King B.C."/>
            <person name="Klages S."/>
            <person name="Kleemann J."/>
            <person name="Knoll D."/>
            <person name="Koti P.S."/>
            <person name="Kreplak J."/>
            <person name="Lopez-Ruiz F.J."/>
            <person name="Lu X."/>
            <person name="Maekawa T."/>
            <person name="Mahanil S."/>
            <person name="Micali C."/>
            <person name="Milgroom M.G."/>
            <person name="Montana G."/>
            <person name="Noir S."/>
            <person name="O'Connell R.J."/>
            <person name="Oberhaensli S."/>
            <person name="Parlange F."/>
            <person name="Pedersen C."/>
            <person name="Quesneville H."/>
            <person name="Reinhardt R."/>
            <person name="Rott M."/>
            <person name="Sacristan S."/>
            <person name="Schmidt S.M."/>
            <person name="Schoen M."/>
            <person name="Skamnioti P."/>
            <person name="Sommer H."/>
            <person name="Stephens A."/>
            <person name="Takahara H."/>
            <person name="Thordal-Christensen H."/>
            <person name="Vigouroux M."/>
            <person name="Wessling R."/>
            <person name="Wicker T."/>
            <person name="Panstruga R."/>
        </authorList>
    </citation>
    <scope>NUCLEOTIDE SEQUENCE [LARGE SCALE GENOMIC DNA]</scope>
    <source>
        <strain evidence="4">DH14</strain>
    </source>
</reference>
<comment type="similarity">
    <text evidence="1">Belongs to the formin homology family. BNI1 subfamily.</text>
</comment>
<dbReference type="Pfam" id="PF06367">
    <property type="entry name" value="Drf_FH3"/>
    <property type="match status" value="1"/>
</dbReference>
<dbReference type="HOGENOM" id="CLU_001313_0_0_1"/>
<dbReference type="GO" id="GO:0031267">
    <property type="term" value="F:small GTPase binding"/>
    <property type="evidence" value="ECO:0007669"/>
    <property type="project" value="InterPro"/>
</dbReference>
<feature type="region of interest" description="Disordered" evidence="2">
    <location>
        <begin position="1148"/>
        <end position="1209"/>
    </location>
</feature>
<feature type="non-terminal residue" evidence="4">
    <location>
        <position position="1209"/>
    </location>
</feature>
<dbReference type="PROSITE" id="PS51232">
    <property type="entry name" value="GBD_FH3"/>
    <property type="match status" value="1"/>
</dbReference>
<dbReference type="OrthoDB" id="1104827at2759"/>
<dbReference type="GO" id="GO:0051017">
    <property type="term" value="P:actin filament bundle assembly"/>
    <property type="evidence" value="ECO:0007669"/>
    <property type="project" value="TreeGrafter"/>
</dbReference>
<dbReference type="GO" id="GO:0005938">
    <property type="term" value="C:cell cortex"/>
    <property type="evidence" value="ECO:0007669"/>
    <property type="project" value="UniProtKB-ARBA"/>
</dbReference>
<evidence type="ECO:0000313" key="4">
    <source>
        <dbReference type="EMBL" id="CCU76624.1"/>
    </source>
</evidence>
<dbReference type="PANTHER" id="PTHR47102:SF2">
    <property type="entry name" value="PROTEIN BNI1"/>
    <property type="match status" value="1"/>
</dbReference>
<dbReference type="FunFam" id="1.25.10.10:FF:000291">
    <property type="entry name" value="Cytokinesis protein sepA"/>
    <property type="match status" value="1"/>
</dbReference>
<dbReference type="GO" id="GO:0015629">
    <property type="term" value="C:actin cytoskeleton"/>
    <property type="evidence" value="ECO:0007669"/>
    <property type="project" value="UniProtKB-ARBA"/>
</dbReference>
<dbReference type="SMART" id="SM01140">
    <property type="entry name" value="Drf_GBD"/>
    <property type="match status" value="1"/>
</dbReference>
<dbReference type="InterPro" id="IPR010472">
    <property type="entry name" value="FH3_dom"/>
</dbReference>